<dbReference type="HOGENOM" id="CLU_139664_0_0_6"/>
<accession>E0WS71</accession>
<feature type="domain" description="HTH cro/C1-type" evidence="1">
    <location>
        <begin position="22"/>
        <end position="65"/>
    </location>
</feature>
<sequence length="112" mass="12741">MKMFVDNNPQEKIMSSHYGEKLKKIRTVEGLTQPQFASETGVSLGAIRNYETGQRDVGISVIDKIVNHVRFKKYALWLITNSIAPESGQIAPALAHYKQEEEKFSDPDRKMD</sequence>
<proteinExistence type="predicted"/>
<evidence type="ECO:0000259" key="1">
    <source>
        <dbReference type="PROSITE" id="PS50943"/>
    </source>
</evidence>
<dbReference type="Pfam" id="PF01381">
    <property type="entry name" value="HTH_3"/>
    <property type="match status" value="1"/>
</dbReference>
<organism evidence="2 4">
    <name type="scientific">Candidatus Regiella insecticola LSR1</name>
    <dbReference type="NCBI Taxonomy" id="663321"/>
    <lineage>
        <taxon>Bacteria</taxon>
        <taxon>Pseudomonadati</taxon>
        <taxon>Pseudomonadota</taxon>
        <taxon>Gammaproteobacteria</taxon>
        <taxon>Enterobacterales</taxon>
        <taxon>Enterobacteriaceae</taxon>
        <taxon>aphid secondary symbionts</taxon>
        <taxon>Candidatus Regiella</taxon>
    </lineage>
</organism>
<protein>
    <submittedName>
        <fullName evidence="2 3">Phage repressor protein C</fullName>
    </submittedName>
</protein>
<dbReference type="AlphaFoldDB" id="E0WS71"/>
<dbReference type="EMBL" id="GL379590">
    <property type="protein sequence ID" value="EFL92205.1"/>
    <property type="molecule type" value="Genomic_DNA"/>
</dbReference>
<name>E0WS71_9ENTR</name>
<keyword evidence="4" id="KW-1185">Reference proteome</keyword>
<dbReference type="EMBL" id="GL379590">
    <property type="protein sequence ID" value="EFL92208.1"/>
    <property type="molecule type" value="Genomic_DNA"/>
</dbReference>
<evidence type="ECO:0000313" key="2">
    <source>
        <dbReference type="EMBL" id="EFL92205.1"/>
    </source>
</evidence>
<reference evidence="2" key="1">
    <citation type="journal article" date="2009" name="Environ. Microbiol.">
        <title>Dynamics of genome evolution in facultative symbionts of aphids.</title>
        <authorList>
            <person name="Degnan P.H."/>
            <person name="Leonardo T.E."/>
            <person name="Cass B.N."/>
            <person name="Hurwitz B."/>
            <person name="Stern D."/>
            <person name="Gibbs R.A."/>
            <person name="Richards S."/>
            <person name="Moran N.A."/>
        </authorList>
    </citation>
    <scope>NUCLEOTIDE SEQUENCE [LARGE SCALE GENOMIC DNA]</scope>
    <source>
        <strain evidence="2">LSR1</strain>
    </source>
</reference>
<dbReference type="PROSITE" id="PS50943">
    <property type="entry name" value="HTH_CROC1"/>
    <property type="match status" value="1"/>
</dbReference>
<dbReference type="SMART" id="SM00530">
    <property type="entry name" value="HTH_XRE"/>
    <property type="match status" value="1"/>
</dbReference>
<evidence type="ECO:0000313" key="3">
    <source>
        <dbReference type="EMBL" id="EFL92208.1"/>
    </source>
</evidence>
<dbReference type="CDD" id="cd00093">
    <property type="entry name" value="HTH_XRE"/>
    <property type="match status" value="1"/>
</dbReference>
<dbReference type="InterPro" id="IPR010982">
    <property type="entry name" value="Lambda_DNA-bd_dom_sf"/>
</dbReference>
<dbReference type="InterPro" id="IPR001387">
    <property type="entry name" value="Cro/C1-type_HTH"/>
</dbReference>
<dbReference type="eggNOG" id="COG2944">
    <property type="taxonomic scope" value="Bacteria"/>
</dbReference>
<dbReference type="Proteomes" id="UP000005726">
    <property type="component" value="Unassembled WGS sequence"/>
</dbReference>
<dbReference type="SUPFAM" id="SSF47413">
    <property type="entry name" value="lambda repressor-like DNA-binding domains"/>
    <property type="match status" value="1"/>
</dbReference>
<dbReference type="GO" id="GO:0003677">
    <property type="term" value="F:DNA binding"/>
    <property type="evidence" value="ECO:0007669"/>
    <property type="project" value="InterPro"/>
</dbReference>
<gene>
    <name evidence="2" type="ORF">REG_0803</name>
    <name evidence="3" type="ORF">REG_0806</name>
</gene>
<evidence type="ECO:0000313" key="4">
    <source>
        <dbReference type="Proteomes" id="UP000005726"/>
    </source>
</evidence>
<dbReference type="Gene3D" id="1.10.260.40">
    <property type="entry name" value="lambda repressor-like DNA-binding domains"/>
    <property type="match status" value="1"/>
</dbReference>